<feature type="binding site" evidence="2">
    <location>
        <position position="208"/>
    </location>
    <ligand>
        <name>Mg(2+)</name>
        <dbReference type="ChEBI" id="CHEBI:18420"/>
        <label>5</label>
    </ligand>
</feature>
<feature type="binding site" evidence="2">
    <location>
        <position position="73"/>
    </location>
    <ligand>
        <name>Mg(2+)</name>
        <dbReference type="ChEBI" id="CHEBI:18420"/>
        <label>2</label>
    </ligand>
</feature>
<feature type="binding site" evidence="2">
    <location>
        <position position="28"/>
    </location>
    <ligand>
        <name>Mg(2+)</name>
        <dbReference type="ChEBI" id="CHEBI:18420"/>
        <label>4</label>
    </ligand>
</feature>
<dbReference type="GO" id="GO:0005524">
    <property type="term" value="F:ATP binding"/>
    <property type="evidence" value="ECO:0007669"/>
    <property type="project" value="UniProtKB-UniRule"/>
</dbReference>
<dbReference type="AlphaFoldDB" id="A0A6N8E9A9"/>
<dbReference type="InterPro" id="IPR006283">
    <property type="entry name" value="ThiL-like"/>
</dbReference>
<dbReference type="Proteomes" id="UP000434044">
    <property type="component" value="Unassembled WGS sequence"/>
</dbReference>
<feature type="binding site" evidence="2">
    <location>
        <position position="205"/>
    </location>
    <ligand>
        <name>Mg(2+)</name>
        <dbReference type="ChEBI" id="CHEBI:18420"/>
        <label>3</label>
    </ligand>
</feature>
<feature type="binding site" evidence="2">
    <location>
        <position position="45"/>
    </location>
    <ligand>
        <name>Mg(2+)</name>
        <dbReference type="ChEBI" id="CHEBI:18420"/>
        <label>1</label>
    </ligand>
</feature>
<dbReference type="GO" id="GO:0009229">
    <property type="term" value="P:thiamine diphosphate biosynthetic process"/>
    <property type="evidence" value="ECO:0007669"/>
    <property type="project" value="UniProtKB-UniRule"/>
</dbReference>
<dbReference type="RefSeq" id="WP_186342943.1">
    <property type="nucleotide sequence ID" value="NZ_WNKT01000011.1"/>
</dbReference>
<keyword evidence="1 2" id="KW-0784">Thiamine biosynthesis</keyword>
<evidence type="ECO:0000313" key="6">
    <source>
        <dbReference type="Proteomes" id="UP000434044"/>
    </source>
</evidence>
<dbReference type="InterPro" id="IPR016188">
    <property type="entry name" value="PurM-like_N"/>
</dbReference>
<comment type="catalytic activity">
    <reaction evidence="2">
        <text>thiamine phosphate + ATP = thiamine diphosphate + ADP</text>
        <dbReference type="Rhea" id="RHEA:15913"/>
        <dbReference type="ChEBI" id="CHEBI:30616"/>
        <dbReference type="ChEBI" id="CHEBI:37575"/>
        <dbReference type="ChEBI" id="CHEBI:58937"/>
        <dbReference type="ChEBI" id="CHEBI:456216"/>
        <dbReference type="EC" id="2.7.4.16"/>
    </reaction>
</comment>
<keyword evidence="2" id="KW-0460">Magnesium</keyword>
<feature type="binding site" evidence="2">
    <location>
        <begin position="119"/>
        <end position="120"/>
    </location>
    <ligand>
        <name>ATP</name>
        <dbReference type="ChEBI" id="CHEBI:30616"/>
    </ligand>
</feature>
<dbReference type="HAMAP" id="MF_02128">
    <property type="entry name" value="TMP_kinase"/>
    <property type="match status" value="1"/>
</dbReference>
<accession>A0A6N8E9A9</accession>
<comment type="caution">
    <text evidence="5">The sequence shown here is derived from an EMBL/GenBank/DDBJ whole genome shotgun (WGS) entry which is preliminary data.</text>
</comment>
<evidence type="ECO:0000259" key="3">
    <source>
        <dbReference type="Pfam" id="PF00586"/>
    </source>
</evidence>
<keyword evidence="6" id="KW-1185">Reference proteome</keyword>
<dbReference type="SUPFAM" id="SSF55326">
    <property type="entry name" value="PurM N-terminal domain-like"/>
    <property type="match status" value="1"/>
</dbReference>
<dbReference type="GO" id="GO:0000287">
    <property type="term" value="F:magnesium ion binding"/>
    <property type="evidence" value="ECO:0007669"/>
    <property type="project" value="UniProtKB-UniRule"/>
</dbReference>
<feature type="binding site" evidence="2">
    <location>
        <position position="28"/>
    </location>
    <ligand>
        <name>Mg(2+)</name>
        <dbReference type="ChEBI" id="CHEBI:18420"/>
        <label>3</label>
    </ligand>
</feature>
<dbReference type="CDD" id="cd02194">
    <property type="entry name" value="ThiL"/>
    <property type="match status" value="1"/>
</dbReference>
<dbReference type="GO" id="GO:0009228">
    <property type="term" value="P:thiamine biosynthetic process"/>
    <property type="evidence" value="ECO:0007669"/>
    <property type="project" value="UniProtKB-KW"/>
</dbReference>
<dbReference type="PANTHER" id="PTHR30270">
    <property type="entry name" value="THIAMINE-MONOPHOSPHATE KINASE"/>
    <property type="match status" value="1"/>
</dbReference>
<dbReference type="PIRSF" id="PIRSF005303">
    <property type="entry name" value="Thiam_monoph_kin"/>
    <property type="match status" value="1"/>
</dbReference>
<feature type="binding site" evidence="2">
    <location>
        <position position="144"/>
    </location>
    <ligand>
        <name>ATP</name>
        <dbReference type="ChEBI" id="CHEBI:30616"/>
    </ligand>
</feature>
<comment type="pathway">
    <text evidence="2">Cofactor biosynthesis; thiamine diphosphate biosynthesis; thiamine diphosphate from thiamine phosphate: step 1/1.</text>
</comment>
<dbReference type="InterPro" id="IPR010918">
    <property type="entry name" value="PurM-like_C_dom"/>
</dbReference>
<dbReference type="Pfam" id="PF02769">
    <property type="entry name" value="AIRS_C"/>
    <property type="match status" value="1"/>
</dbReference>
<dbReference type="GO" id="GO:0009030">
    <property type="term" value="F:thiamine-phosphate kinase activity"/>
    <property type="evidence" value="ECO:0007669"/>
    <property type="project" value="UniProtKB-UniRule"/>
</dbReference>
<dbReference type="SUPFAM" id="SSF56042">
    <property type="entry name" value="PurM C-terminal domain-like"/>
    <property type="match status" value="1"/>
</dbReference>
<comment type="miscellaneous">
    <text evidence="2">Reaction mechanism of ThiL seems to utilize a direct, inline transfer of the gamma-phosphate of ATP to TMP rather than a phosphorylated enzyme intermediate.</text>
</comment>
<evidence type="ECO:0000313" key="5">
    <source>
        <dbReference type="EMBL" id="MTW20873.1"/>
    </source>
</evidence>
<dbReference type="EC" id="2.7.4.16" evidence="2"/>
<keyword evidence="2 5" id="KW-0808">Transferase</keyword>
<feature type="binding site" evidence="2">
    <location>
        <position position="207"/>
    </location>
    <ligand>
        <name>ATP</name>
        <dbReference type="ChEBI" id="CHEBI:30616"/>
    </ligand>
</feature>
<dbReference type="PANTHER" id="PTHR30270:SF0">
    <property type="entry name" value="THIAMINE-MONOPHOSPHATE KINASE"/>
    <property type="match status" value="1"/>
</dbReference>
<comment type="caution">
    <text evidence="2">Lacks conserved residue(s) required for the propagation of feature annotation.</text>
</comment>
<gene>
    <name evidence="2 5" type="primary">thiL</name>
    <name evidence="5" type="ORF">GJ668_07140</name>
</gene>
<organism evidence="5 6">
    <name type="scientific">Allochromatium palmeri</name>
    <dbReference type="NCBI Taxonomy" id="231048"/>
    <lineage>
        <taxon>Bacteria</taxon>
        <taxon>Pseudomonadati</taxon>
        <taxon>Pseudomonadota</taxon>
        <taxon>Gammaproteobacteria</taxon>
        <taxon>Chromatiales</taxon>
        <taxon>Chromatiaceae</taxon>
        <taxon>Allochromatium</taxon>
    </lineage>
</organism>
<reference evidence="5 6" key="1">
    <citation type="submission" date="2019-11" db="EMBL/GenBank/DDBJ databases">
        <title>Whole-genome sequence of the anaerobic purple sulfur bacterium Allochromatium palmeri DSM 15591.</title>
        <authorList>
            <person name="Kyndt J.A."/>
            <person name="Meyer T.E."/>
        </authorList>
    </citation>
    <scope>NUCLEOTIDE SEQUENCE [LARGE SCALE GENOMIC DNA]</scope>
    <source>
        <strain evidence="5 6">DSM 15591</strain>
    </source>
</reference>
<dbReference type="InterPro" id="IPR036676">
    <property type="entry name" value="PurM-like_C_sf"/>
</dbReference>
<evidence type="ECO:0000256" key="2">
    <source>
        <dbReference type="HAMAP-Rule" id="MF_02128"/>
    </source>
</evidence>
<proteinExistence type="inferred from homology"/>
<name>A0A6N8E9A9_9GAMM</name>
<feature type="binding site" evidence="2">
    <location>
        <position position="120"/>
    </location>
    <ligand>
        <name>Mg(2+)</name>
        <dbReference type="ChEBI" id="CHEBI:18420"/>
        <label>1</label>
    </ligand>
</feature>
<sequence>MSEFDLIGRYFAALGPERSDVVLGVGDDCALLEIPAGQTLAVSIDTLASGVHFFADCDPEHIGHKSLAVGLSDLAAMGAEPAWATLALTLPESDENWIRAFATGFGRLASAHGMRLVGGDTTRGPLSVAVQVHGLVPTGAAIRRSGARPGEAIFVSGTLGDAGLALRRKLAGEPVAPELWHRLECPEPRVALGRHLRGIASAMIDLSDGLAGDLGHILAASAVGAELELERLPLTSWVAEVVAATDDWSLPLASGDDYELCFCVPPAHIPVVERLSETLGLTLTQVGWIRSDAGLDVRRPDGGQLRMPARGYDHFPAANDGAD</sequence>
<feature type="binding site" evidence="2">
    <location>
        <position position="45"/>
    </location>
    <ligand>
        <name>Mg(2+)</name>
        <dbReference type="ChEBI" id="CHEBI:18420"/>
        <label>2</label>
    </ligand>
</feature>
<keyword evidence="2" id="KW-0547">Nucleotide-binding</keyword>
<dbReference type="Gene3D" id="3.30.1330.10">
    <property type="entry name" value="PurM-like, N-terminal domain"/>
    <property type="match status" value="1"/>
</dbReference>
<feature type="domain" description="PurM-like N-terminal" evidence="3">
    <location>
        <begin position="26"/>
        <end position="136"/>
    </location>
</feature>
<feature type="binding site" evidence="2">
    <location>
        <position position="43"/>
    </location>
    <ligand>
        <name>Mg(2+)</name>
        <dbReference type="ChEBI" id="CHEBI:18420"/>
        <label>4</label>
    </ligand>
</feature>
<feature type="binding site" evidence="2">
    <location>
        <position position="52"/>
    </location>
    <ligand>
        <name>substrate</name>
    </ligand>
</feature>
<dbReference type="UniPathway" id="UPA00060">
    <property type="reaction ID" value="UER00142"/>
</dbReference>
<evidence type="ECO:0000259" key="4">
    <source>
        <dbReference type="Pfam" id="PF02769"/>
    </source>
</evidence>
<dbReference type="Pfam" id="PF00586">
    <property type="entry name" value="AIRS"/>
    <property type="match status" value="1"/>
</dbReference>
<dbReference type="EMBL" id="WNKT01000011">
    <property type="protein sequence ID" value="MTW20873.1"/>
    <property type="molecule type" value="Genomic_DNA"/>
</dbReference>
<keyword evidence="2" id="KW-0479">Metal-binding</keyword>
<feature type="binding site" evidence="2">
    <location>
        <position position="256"/>
    </location>
    <ligand>
        <name>substrate</name>
    </ligand>
</feature>
<feature type="binding site" evidence="2">
    <location>
        <position position="73"/>
    </location>
    <ligand>
        <name>Mg(2+)</name>
        <dbReference type="ChEBI" id="CHEBI:18420"/>
        <label>3</label>
    </ligand>
</feature>
<comment type="similarity">
    <text evidence="2">Belongs to the thiamine-monophosphate kinase family.</text>
</comment>
<evidence type="ECO:0000256" key="1">
    <source>
        <dbReference type="ARBA" id="ARBA00022977"/>
    </source>
</evidence>
<feature type="binding site" evidence="2">
    <location>
        <position position="312"/>
    </location>
    <ligand>
        <name>substrate</name>
    </ligand>
</feature>
<dbReference type="InterPro" id="IPR036921">
    <property type="entry name" value="PurM-like_N_sf"/>
</dbReference>
<feature type="domain" description="PurM-like C-terminal" evidence="4">
    <location>
        <begin position="148"/>
        <end position="296"/>
    </location>
</feature>
<feature type="binding site" evidence="2">
    <location>
        <position position="73"/>
    </location>
    <ligand>
        <name>Mg(2+)</name>
        <dbReference type="ChEBI" id="CHEBI:18420"/>
        <label>4</label>
    </ligand>
</feature>
<dbReference type="Gene3D" id="3.90.650.10">
    <property type="entry name" value="PurM-like C-terminal domain"/>
    <property type="match status" value="1"/>
</dbReference>
<dbReference type="NCBIfam" id="TIGR01379">
    <property type="entry name" value="thiL"/>
    <property type="match status" value="1"/>
</dbReference>
<comment type="function">
    <text evidence="2">Catalyzes the ATP-dependent phosphorylation of thiamine-monophosphate (TMP) to form thiamine-pyrophosphate (TPP), the active form of vitamin B1.</text>
</comment>
<keyword evidence="2 5" id="KW-0418">Kinase</keyword>
<keyword evidence="2" id="KW-0067">ATP-binding</keyword>
<protein>
    <recommendedName>
        <fullName evidence="2">Thiamine-monophosphate kinase</fullName>
        <shortName evidence="2">TMP kinase</shortName>
        <shortName evidence="2">Thiamine-phosphate kinase</shortName>
        <ecNumber evidence="2">2.7.4.16</ecNumber>
    </recommendedName>
</protein>